<dbReference type="Proteomes" id="UP000280104">
    <property type="component" value="Chromosome II"/>
</dbReference>
<dbReference type="EMBL" id="LS480641">
    <property type="protein sequence ID" value="SPT20443.1"/>
    <property type="molecule type" value="Genomic_DNA"/>
</dbReference>
<dbReference type="InterPro" id="IPR011009">
    <property type="entry name" value="Kinase-like_dom_sf"/>
</dbReference>
<feature type="domain" description="Protein kinase" evidence="1">
    <location>
        <begin position="245"/>
        <end position="528"/>
    </location>
</feature>
<dbReference type="InterPro" id="IPR001245">
    <property type="entry name" value="Ser-Thr/Tyr_kinase_cat_dom"/>
</dbReference>
<reference evidence="2 3" key="1">
    <citation type="submission" date="2018-05" db="EMBL/GenBank/DDBJ databases">
        <authorList>
            <person name="Thind KAUR A."/>
        </authorList>
    </citation>
    <scope>NUCLEOTIDE SEQUENCE [LARGE SCALE GENOMIC DNA]</scope>
</reference>
<sequence length="540" mass="58911">MFVYQYQHTSKGTLREHLTLGGGRGSASASPVTSSWKVRVQALLGVSRAVDHLHRVSTPQIIHRNVSSSSILLDESWAPRVSGFGAAVLQAATKGELHGQLVGEVVGHFGYIDPEYRHTHRVTPASDVYSFGVVMLEVLTGRPPSWEEAQTLAGFAVPFIEGGNLGPLLDRRPSPEPTSGQLQALELVAYTAARCLWRQDRPAMSDVVTNLDMALGLIERDDSKPYTIGAEAPAKIDERATKADFSKIKVQDEDGSATVYKGRLHDGLEVAVKSLKNHGQQRHEQEGAFVAELETLCHLRHDHVVRLVGWCAEDDDRMFVYQYQHTSNGTLRDHLQGGGFASPVTSSWKARVLALLGASRAIDHLHRVATPRIIHRNVSSSSILLDESWAARVSGFGAAVLQEPTTDGQLVGEVAGTLGYIDPEYHRTRRVSPASDVYSFGVVMLELLTGRPPSWESKDPNTLVGFAAPIIERGDLGSVLDRRPSPAPTPGQMEALKLVAYTAARCLWPQPQDRPAMSNVVINLEAALGLIDSDEPKGRY</sequence>
<gene>
    <name evidence="2" type="ORF">CAMPLR22A2D_LOCUS5074</name>
</gene>
<dbReference type="Pfam" id="PF00069">
    <property type="entry name" value="Pkinase"/>
    <property type="match status" value="1"/>
</dbReference>
<dbReference type="Gene3D" id="3.30.200.20">
    <property type="entry name" value="Phosphorylase Kinase, domain 1"/>
    <property type="match status" value="1"/>
</dbReference>
<dbReference type="AlphaFoldDB" id="A0A7H4LPA4"/>
<dbReference type="Pfam" id="PF07714">
    <property type="entry name" value="PK_Tyr_Ser-Thr"/>
    <property type="match status" value="1"/>
</dbReference>
<name>A0A7H4LPA4_WHEAT</name>
<dbReference type="Gene3D" id="1.10.510.10">
    <property type="entry name" value="Transferase(Phosphotransferase) domain 1"/>
    <property type="match status" value="2"/>
</dbReference>
<dbReference type="PANTHER" id="PTHR46146:SF17">
    <property type="entry name" value="PROTEIN KINASE DOMAIN-CONTAINING PROTEIN"/>
    <property type="match status" value="1"/>
</dbReference>
<organism evidence="2 3">
    <name type="scientific">Triticum aestivum</name>
    <name type="common">Wheat</name>
    <dbReference type="NCBI Taxonomy" id="4565"/>
    <lineage>
        <taxon>Eukaryota</taxon>
        <taxon>Viridiplantae</taxon>
        <taxon>Streptophyta</taxon>
        <taxon>Embryophyta</taxon>
        <taxon>Tracheophyta</taxon>
        <taxon>Spermatophyta</taxon>
        <taxon>Magnoliopsida</taxon>
        <taxon>Liliopsida</taxon>
        <taxon>Poales</taxon>
        <taxon>Poaceae</taxon>
        <taxon>BOP clade</taxon>
        <taxon>Pooideae</taxon>
        <taxon>Triticodae</taxon>
        <taxon>Triticeae</taxon>
        <taxon>Triticinae</taxon>
        <taxon>Triticum</taxon>
    </lineage>
</organism>
<accession>A0A7H4LPA4</accession>
<protein>
    <recommendedName>
        <fullName evidence="1">Protein kinase domain-containing protein</fullName>
    </recommendedName>
</protein>
<dbReference type="GO" id="GO:0005524">
    <property type="term" value="F:ATP binding"/>
    <property type="evidence" value="ECO:0007669"/>
    <property type="project" value="InterPro"/>
</dbReference>
<evidence type="ECO:0000313" key="3">
    <source>
        <dbReference type="Proteomes" id="UP000280104"/>
    </source>
</evidence>
<dbReference type="InterPro" id="IPR000719">
    <property type="entry name" value="Prot_kinase_dom"/>
</dbReference>
<evidence type="ECO:0000313" key="2">
    <source>
        <dbReference type="EMBL" id="SPT20443.1"/>
    </source>
</evidence>
<evidence type="ECO:0000259" key="1">
    <source>
        <dbReference type="PROSITE" id="PS50011"/>
    </source>
</evidence>
<feature type="domain" description="Protein kinase" evidence="1">
    <location>
        <begin position="1"/>
        <end position="215"/>
    </location>
</feature>
<proteinExistence type="predicted"/>
<dbReference type="GO" id="GO:0004672">
    <property type="term" value="F:protein kinase activity"/>
    <property type="evidence" value="ECO:0007669"/>
    <property type="project" value="InterPro"/>
</dbReference>
<dbReference type="SUPFAM" id="SSF56112">
    <property type="entry name" value="Protein kinase-like (PK-like)"/>
    <property type="match status" value="2"/>
</dbReference>
<dbReference type="PROSITE" id="PS50011">
    <property type="entry name" value="PROTEIN_KINASE_DOM"/>
    <property type="match status" value="2"/>
</dbReference>
<dbReference type="PANTHER" id="PTHR46146">
    <property type="entry name" value="SERINE/THREONINE-PROTEIN KINASE-LIKE PROTEIN CCR4"/>
    <property type="match status" value="1"/>
</dbReference>